<accession>A0AAT9G8K8</accession>
<protein>
    <submittedName>
        <fullName evidence="3">Phage terminase large subunit</fullName>
    </submittedName>
</protein>
<name>A0AAT9G8K8_9RICK</name>
<organism evidence="3">
    <name type="scientific">Candidatus Tisiphia endosymbiont of Sergentomyia squamirostris</name>
    <dbReference type="NCBI Taxonomy" id="3113639"/>
    <lineage>
        <taxon>Bacteria</taxon>
        <taxon>Pseudomonadati</taxon>
        <taxon>Pseudomonadota</taxon>
        <taxon>Alphaproteobacteria</taxon>
        <taxon>Rickettsiales</taxon>
        <taxon>Rickettsiaceae</taxon>
        <taxon>Rickettsieae</taxon>
        <taxon>Candidatus Tisiphia</taxon>
    </lineage>
</organism>
<feature type="domain" description="Terminase large subunit gp17-like C-terminal" evidence="2">
    <location>
        <begin position="310"/>
        <end position="450"/>
    </location>
</feature>
<keyword evidence="1" id="KW-1188">Viral release from host cell</keyword>
<dbReference type="Pfam" id="PF17289">
    <property type="entry name" value="Terminase_6C"/>
    <property type="match status" value="1"/>
</dbReference>
<sequence length="467" mass="53547">MTYPKKLLHAILRQDFNSFINKVFNTINPGTEYQANWHIELIAEYLQAVQNGDIKRLIINMPPRSLKSVCIGVAWPAWILGHDPTKRIMSASYSQVLSVKHSLDCRLILTSDWYSQIFPKTILSKKHNQKSKFLTNNNGFRFATSVGGSATGEGGDILIIDDPHNPTQINSPKMRKRVIEWFEQTFVTRLNNKNTGAIVLVMQRLHEEDLSGHLLANSNCWHHLKIPAMAKRDQIFSINNYKYQYVIGDVLHGFRDNTDYLIKLEQEIGVHNYAAQYLQEPISNNCILLNIEDLSFYDSLPKKFDYFVQSWDTAIKISENADYSVCTSWGVLDKKYYLVSMFRQKVTYPELKGQVEKLAKKYCPRYILIEDKASGQQVIQDLRLDGVVNIVAIKPKLDKITRFSSVLALFQSAAVVLPKQSAFNTILLSELLSFLHCKNDDIVDSVSQFLNFIKKQANKPTVRIRGF</sequence>
<evidence type="ECO:0000259" key="2">
    <source>
        <dbReference type="Pfam" id="PF17289"/>
    </source>
</evidence>
<gene>
    <name evidence="3" type="primary">terL</name>
    <name evidence="3" type="ORF">DMENIID0002_07810</name>
</gene>
<dbReference type="InterPro" id="IPR035421">
    <property type="entry name" value="Terminase_6C"/>
</dbReference>
<proteinExistence type="predicted"/>
<dbReference type="Gene3D" id="3.30.420.240">
    <property type="match status" value="1"/>
</dbReference>
<dbReference type="AlphaFoldDB" id="A0AAT9G8K8"/>
<dbReference type="EMBL" id="AP029170">
    <property type="protein sequence ID" value="BFD46135.1"/>
    <property type="molecule type" value="Genomic_DNA"/>
</dbReference>
<dbReference type="InterPro" id="IPR006517">
    <property type="entry name" value="Phage_terminase_lsu-like_C"/>
</dbReference>
<dbReference type="NCBIfam" id="TIGR01630">
    <property type="entry name" value="psiM2_ORF9"/>
    <property type="match status" value="1"/>
</dbReference>
<evidence type="ECO:0000256" key="1">
    <source>
        <dbReference type="ARBA" id="ARBA00022612"/>
    </source>
</evidence>
<reference evidence="3" key="1">
    <citation type="submission" date="2024-01" db="EMBL/GenBank/DDBJ databases">
        <title>Sequencing the genomes of a sandfly, Sergentomyia squamirostris, and its two endosymbionts.</title>
        <authorList>
            <person name="Itokawa K."/>
            <person name="Sanjoba C."/>
        </authorList>
    </citation>
    <scope>NUCLEOTIDE SEQUENCE</scope>
    <source>
        <strain evidence="3">RiSSQ</strain>
    </source>
</reference>
<evidence type="ECO:0000313" key="3">
    <source>
        <dbReference type="EMBL" id="BFD46135.1"/>
    </source>
</evidence>